<name>A0ABT5J2B0_9NEIS</name>
<comment type="caution">
    <text evidence="2">The sequence shown here is derived from an EMBL/GenBank/DDBJ whole genome shotgun (WGS) entry which is preliminary data.</text>
</comment>
<sequence>MLHERENVQPRSRVWWWVAGVVLALASCQQVDAAANLGDNAGVAVNPAAGLGLPNKKADTAAKAVFLRLSHATRAPFSMMGRGEGQLRLGQCLLADSPTFAMHPSPLIGLRSDGVKPKKEATMPSVALRAFRALFPVYAIPVSTLPTLPEARALAALLVSRGKRVAIQPAAQGFAVSEVTA</sequence>
<dbReference type="RefSeq" id="WP_272753190.1">
    <property type="nucleotide sequence ID" value="NZ_JAQQLF010000029.1"/>
</dbReference>
<dbReference type="Proteomes" id="UP001219956">
    <property type="component" value="Unassembled WGS sequence"/>
</dbReference>
<reference evidence="2 3" key="1">
    <citation type="submission" date="2023-01" db="EMBL/GenBank/DDBJ databases">
        <title>Novel species of the genus Vogesella isolated from rivers.</title>
        <authorList>
            <person name="Lu H."/>
        </authorList>
    </citation>
    <scope>NUCLEOTIDE SEQUENCE [LARGE SCALE GENOMIC DNA]</scope>
    <source>
        <strain evidence="2 3">DC21W</strain>
    </source>
</reference>
<proteinExistence type="predicted"/>
<dbReference type="EMBL" id="JAQQLF010000029">
    <property type="protein sequence ID" value="MDC7718992.1"/>
    <property type="molecule type" value="Genomic_DNA"/>
</dbReference>
<feature type="signal peptide" evidence="1">
    <location>
        <begin position="1"/>
        <end position="33"/>
    </location>
</feature>
<evidence type="ECO:0000313" key="3">
    <source>
        <dbReference type="Proteomes" id="UP001219956"/>
    </source>
</evidence>
<gene>
    <name evidence="2" type="ORF">PQU95_17455</name>
</gene>
<feature type="chain" id="PRO_5046075889" evidence="1">
    <location>
        <begin position="34"/>
        <end position="181"/>
    </location>
</feature>
<evidence type="ECO:0000313" key="2">
    <source>
        <dbReference type="EMBL" id="MDC7718992.1"/>
    </source>
</evidence>
<dbReference type="PROSITE" id="PS51257">
    <property type="entry name" value="PROKAR_LIPOPROTEIN"/>
    <property type="match status" value="1"/>
</dbReference>
<keyword evidence="1" id="KW-0732">Signal</keyword>
<organism evidence="2 3">
    <name type="scientific">Vogesella aquatica</name>
    <dbReference type="NCBI Taxonomy" id="2984206"/>
    <lineage>
        <taxon>Bacteria</taxon>
        <taxon>Pseudomonadati</taxon>
        <taxon>Pseudomonadota</taxon>
        <taxon>Betaproteobacteria</taxon>
        <taxon>Neisseriales</taxon>
        <taxon>Chromobacteriaceae</taxon>
        <taxon>Vogesella</taxon>
    </lineage>
</organism>
<protein>
    <submittedName>
        <fullName evidence="2">Uncharacterized protein</fullName>
    </submittedName>
</protein>
<evidence type="ECO:0000256" key="1">
    <source>
        <dbReference type="SAM" id="SignalP"/>
    </source>
</evidence>
<accession>A0ABT5J2B0</accession>
<keyword evidence="3" id="KW-1185">Reference proteome</keyword>